<keyword evidence="1" id="KW-0808">Transferase</keyword>
<dbReference type="NCBIfam" id="TIGR02365">
    <property type="entry name" value="dha_L_ycgS"/>
    <property type="match status" value="1"/>
</dbReference>
<dbReference type="GO" id="GO:0005829">
    <property type="term" value="C:cytosol"/>
    <property type="evidence" value="ECO:0007669"/>
    <property type="project" value="TreeGrafter"/>
</dbReference>
<dbReference type="HOGENOM" id="CLU_066424_5_0_6"/>
<reference key="2">
    <citation type="submission" date="2011-05" db="EMBL/GenBank/DDBJ databases">
        <title>Complete genome sequence of the aerobic marine methanotroph Methylomonas methanica MC09.</title>
        <authorList>
            <person name="Boden R."/>
            <person name="Cunliffe M."/>
            <person name="Scanlan J."/>
            <person name="Moussard H."/>
            <person name="Kits K.D."/>
            <person name="Klotz M."/>
            <person name="Jetten M."/>
            <person name="Vuilleumier S."/>
            <person name="Han J."/>
            <person name="Peters L."/>
            <person name="Mikhailova N."/>
            <person name="Teshima H."/>
            <person name="Tapia R."/>
            <person name="Kyrpides N."/>
            <person name="Ivanova N."/>
            <person name="Pagani I."/>
            <person name="Cheng J.-F."/>
            <person name="Goodwin L."/>
            <person name="Han C."/>
            <person name="Hauser L."/>
            <person name="Land M."/>
            <person name="Lapidus A."/>
            <person name="Lucas S."/>
            <person name="Pitluck S."/>
            <person name="Woyke T."/>
            <person name="Stein L.Y."/>
            <person name="Murrell C."/>
        </authorList>
    </citation>
    <scope>NUCLEOTIDE SEQUENCE</scope>
    <source>
        <strain>MC09</strain>
    </source>
</reference>
<dbReference type="GO" id="GO:0004371">
    <property type="term" value="F:glycerone kinase activity"/>
    <property type="evidence" value="ECO:0007669"/>
    <property type="project" value="InterPro"/>
</dbReference>
<evidence type="ECO:0000256" key="3">
    <source>
        <dbReference type="SAM" id="Phobius"/>
    </source>
</evidence>
<dbReference type="GO" id="GO:0019563">
    <property type="term" value="P:glycerol catabolic process"/>
    <property type="evidence" value="ECO:0007669"/>
    <property type="project" value="TreeGrafter"/>
</dbReference>
<sequence length="211" mass="22396">MPLSPAKFPDLIEAISATLNEHADAITQLDQAIGDGDHVFNLQRGVEALQSHATEIADLDWPAAWQKIGMTVMAAIGGASGSLYATLFISLNKNTKDKPVSIQTFAEAFQLAVAAVKQRGKADVGEKTMLDVWVPVAETLKRAVSEGQQLNVILDQVCAAAEAGVESTRDMLATKGRASFLGERSKGHIDAGAKTAQLMIEAIARQIRSAA</sequence>
<dbReference type="PANTHER" id="PTHR28629">
    <property type="entry name" value="TRIOKINASE/FMN CYCLASE"/>
    <property type="match status" value="1"/>
</dbReference>
<evidence type="ECO:0000313" key="5">
    <source>
        <dbReference type="EMBL" id="AEG00994.1"/>
    </source>
</evidence>
<dbReference type="PANTHER" id="PTHR28629:SF4">
    <property type="entry name" value="TRIOKINASE_FMN CYCLASE"/>
    <property type="match status" value="1"/>
</dbReference>
<accession>F9ZY89</accession>
<dbReference type="SMART" id="SM01120">
    <property type="entry name" value="Dak2"/>
    <property type="match status" value="1"/>
</dbReference>
<dbReference type="KEGG" id="mmt:Metme_2604"/>
<reference evidence="5 6" key="1">
    <citation type="journal article" date="2011" name="J. Bacteriol.">
        <title>Complete Genome Sequence of the Aerobic Marine Methanotroph Methylomonas methanica MC09.</title>
        <authorList>
            <person name="Boden R."/>
            <person name="Cunliffe M."/>
            <person name="Scanlan J."/>
            <person name="Moussard H."/>
            <person name="Kits K.D."/>
            <person name="Klotz M.G."/>
            <person name="Jetten M.S."/>
            <person name="Vuilleumier S."/>
            <person name="Han J."/>
            <person name="Peters L."/>
            <person name="Mikhailova N."/>
            <person name="Teshima H."/>
            <person name="Tapia R."/>
            <person name="Kyrpides N."/>
            <person name="Ivanova N."/>
            <person name="Pagani I."/>
            <person name="Cheng J.F."/>
            <person name="Goodwin L."/>
            <person name="Han C."/>
            <person name="Hauser L."/>
            <person name="Land M.L."/>
            <person name="Lapidus A."/>
            <person name="Lucas S."/>
            <person name="Pitluck S."/>
            <person name="Woyke T."/>
            <person name="Stein L."/>
            <person name="Murrell J.C."/>
        </authorList>
    </citation>
    <scope>NUCLEOTIDE SEQUENCE [LARGE SCALE GENOMIC DNA]</scope>
    <source>
        <strain evidence="5 6">MC09</strain>
    </source>
</reference>
<dbReference type="SUPFAM" id="SSF101473">
    <property type="entry name" value="DhaL-like"/>
    <property type="match status" value="1"/>
</dbReference>
<keyword evidence="3" id="KW-1133">Transmembrane helix</keyword>
<dbReference type="EMBL" id="CP002738">
    <property type="protein sequence ID" value="AEG00994.1"/>
    <property type="molecule type" value="Genomic_DNA"/>
</dbReference>
<keyword evidence="3" id="KW-0812">Transmembrane</keyword>
<dbReference type="Proteomes" id="UP000008888">
    <property type="component" value="Chromosome"/>
</dbReference>
<dbReference type="InterPro" id="IPR004007">
    <property type="entry name" value="DhaL_dom"/>
</dbReference>
<feature type="transmembrane region" description="Helical" evidence="3">
    <location>
        <begin position="68"/>
        <end position="89"/>
    </location>
</feature>
<dbReference type="FunFam" id="1.25.40.340:FF:000002">
    <property type="entry name" value="Dihydroxyacetone kinase, L subunit"/>
    <property type="match status" value="1"/>
</dbReference>
<evidence type="ECO:0000256" key="2">
    <source>
        <dbReference type="ARBA" id="ARBA00022777"/>
    </source>
</evidence>
<dbReference type="InterPro" id="IPR050861">
    <property type="entry name" value="Dihydroxyacetone_Kinase"/>
</dbReference>
<dbReference type="PROSITE" id="PS51480">
    <property type="entry name" value="DHAL"/>
    <property type="match status" value="1"/>
</dbReference>
<name>F9ZY89_METMM</name>
<dbReference type="STRING" id="857087.Metme_2604"/>
<reference evidence="6" key="3">
    <citation type="submission" date="2011-05" db="EMBL/GenBank/DDBJ databases">
        <title>Complete sequence of Methylomonas methanica MC09.</title>
        <authorList>
            <consortium name="US DOE Joint Genome Institute"/>
            <person name="Lucas S."/>
            <person name="Han J."/>
            <person name="Lapidus A."/>
            <person name="Cheng J.-F."/>
            <person name="Goodwin L."/>
            <person name="Pitluck S."/>
            <person name="Peters L."/>
            <person name="Mikhailova N."/>
            <person name="Teshima H."/>
            <person name="Han C."/>
            <person name="Tapia R."/>
            <person name="Land M."/>
            <person name="Hauser L."/>
            <person name="Kyrpides N."/>
            <person name="Ivanova N."/>
            <person name="Pagani I."/>
            <person name="Stein L."/>
            <person name="Woyke T."/>
        </authorList>
    </citation>
    <scope>NUCLEOTIDE SEQUENCE [LARGE SCALE GENOMIC DNA]</scope>
    <source>
        <strain evidence="6">MC09</strain>
    </source>
</reference>
<dbReference type="InterPro" id="IPR036117">
    <property type="entry name" value="DhaL_dom_sf"/>
</dbReference>
<dbReference type="AlphaFoldDB" id="F9ZY89"/>
<keyword evidence="2 5" id="KW-0418">Kinase</keyword>
<feature type="domain" description="DhaL" evidence="4">
    <location>
        <begin position="6"/>
        <end position="205"/>
    </location>
</feature>
<evidence type="ECO:0000313" key="6">
    <source>
        <dbReference type="Proteomes" id="UP000008888"/>
    </source>
</evidence>
<dbReference type="InterPro" id="IPR012737">
    <property type="entry name" value="DhaK_L_YcgS"/>
</dbReference>
<keyword evidence="6" id="KW-1185">Reference proteome</keyword>
<dbReference type="OrthoDB" id="9800291at2"/>
<evidence type="ECO:0000256" key="1">
    <source>
        <dbReference type="ARBA" id="ARBA00022679"/>
    </source>
</evidence>
<organism evidence="5 6">
    <name type="scientific">Methylomonas methanica (strain DSM 25384 / MC09)</name>
    <dbReference type="NCBI Taxonomy" id="857087"/>
    <lineage>
        <taxon>Bacteria</taxon>
        <taxon>Pseudomonadati</taxon>
        <taxon>Pseudomonadota</taxon>
        <taxon>Gammaproteobacteria</taxon>
        <taxon>Methylococcales</taxon>
        <taxon>Methylococcaceae</taxon>
        <taxon>Methylomonas</taxon>
    </lineage>
</organism>
<keyword evidence="3" id="KW-0472">Membrane</keyword>
<proteinExistence type="predicted"/>
<gene>
    <name evidence="5" type="ordered locus">Metme_2604</name>
</gene>
<dbReference type="RefSeq" id="WP_013819230.1">
    <property type="nucleotide sequence ID" value="NC_015572.1"/>
</dbReference>
<dbReference type="Gene3D" id="1.25.40.340">
    <property type="match status" value="1"/>
</dbReference>
<dbReference type="eggNOG" id="COG1461">
    <property type="taxonomic scope" value="Bacteria"/>
</dbReference>
<evidence type="ECO:0000259" key="4">
    <source>
        <dbReference type="PROSITE" id="PS51480"/>
    </source>
</evidence>
<protein>
    <submittedName>
        <fullName evidence="5">Dihydroxyacetone kinase, L subunit</fullName>
    </submittedName>
</protein>
<dbReference type="Pfam" id="PF02734">
    <property type="entry name" value="Dak2"/>
    <property type="match status" value="1"/>
</dbReference>